<keyword evidence="1" id="KW-0472">Membrane</keyword>
<name>A0A4R1YWH0_9RHOB</name>
<keyword evidence="4" id="KW-1185">Reference proteome</keyword>
<dbReference type="AlphaFoldDB" id="A0A4R1YWH0"/>
<feature type="transmembrane region" description="Helical" evidence="1">
    <location>
        <begin position="81"/>
        <end position="102"/>
    </location>
</feature>
<evidence type="ECO:0000256" key="2">
    <source>
        <dbReference type="SAM" id="SignalP"/>
    </source>
</evidence>
<evidence type="ECO:0000313" key="4">
    <source>
        <dbReference type="Proteomes" id="UP000295277"/>
    </source>
</evidence>
<feature type="chain" id="PRO_5020234298" evidence="2">
    <location>
        <begin position="33"/>
        <end position="104"/>
    </location>
</feature>
<reference evidence="3 4" key="1">
    <citation type="submission" date="2019-03" db="EMBL/GenBank/DDBJ databases">
        <title>Genomic Encyclopedia of Type Strains, Phase IV (KMG-IV): sequencing the most valuable type-strain genomes for metagenomic binning, comparative biology and taxonomic classification.</title>
        <authorList>
            <person name="Goeker M."/>
        </authorList>
    </citation>
    <scope>NUCLEOTIDE SEQUENCE [LARGE SCALE GENOMIC DNA]</scope>
    <source>
        <strain evidence="3 4">DSM 21153</strain>
    </source>
</reference>
<evidence type="ECO:0000313" key="3">
    <source>
        <dbReference type="EMBL" id="TCM85498.1"/>
    </source>
</evidence>
<keyword evidence="2" id="KW-0732">Signal</keyword>
<comment type="caution">
    <text evidence="3">The sequence shown here is derived from an EMBL/GenBank/DDBJ whole genome shotgun (WGS) entry which is preliminary data.</text>
</comment>
<feature type="transmembrane region" description="Helical" evidence="1">
    <location>
        <begin position="56"/>
        <end position="74"/>
    </location>
</feature>
<keyword evidence="1" id="KW-1133">Transmembrane helix</keyword>
<gene>
    <name evidence="3" type="ORF">EV216_10772</name>
</gene>
<protein>
    <submittedName>
        <fullName evidence="3">Type IV secretion system protein VirB2</fullName>
    </submittedName>
</protein>
<dbReference type="Proteomes" id="UP000295277">
    <property type="component" value="Unassembled WGS sequence"/>
</dbReference>
<dbReference type="EMBL" id="SLVM01000007">
    <property type="protein sequence ID" value="TCM85498.1"/>
    <property type="molecule type" value="Genomic_DNA"/>
</dbReference>
<dbReference type="InterPro" id="IPR007039">
    <property type="entry name" value="TrbC/VirB2"/>
</dbReference>
<dbReference type="Pfam" id="PF04956">
    <property type="entry name" value="TrbC"/>
    <property type="match status" value="1"/>
</dbReference>
<organism evidence="3 4">
    <name type="scientific">Rhodovulum steppense</name>
    <dbReference type="NCBI Taxonomy" id="540251"/>
    <lineage>
        <taxon>Bacteria</taxon>
        <taxon>Pseudomonadati</taxon>
        <taxon>Pseudomonadota</taxon>
        <taxon>Alphaproteobacteria</taxon>
        <taxon>Rhodobacterales</taxon>
        <taxon>Paracoccaceae</taxon>
        <taxon>Rhodovulum</taxon>
    </lineage>
</organism>
<evidence type="ECO:0000256" key="1">
    <source>
        <dbReference type="SAM" id="Phobius"/>
    </source>
</evidence>
<accession>A0A4R1YWH0</accession>
<feature type="signal peptide" evidence="2">
    <location>
        <begin position="1"/>
        <end position="32"/>
    </location>
</feature>
<sequence length="104" mass="10706">MTSRTIHSLLRTRAFTALGATALIALAGPALAQSIDLSPVQTLLQGIVDAITGPLGIVIGTLALIGVFLSWLFGILDFRQALWVVVAIAGIAAAPTIVAAIWST</sequence>
<keyword evidence="1" id="KW-0812">Transmembrane</keyword>
<proteinExistence type="predicted"/>